<reference evidence="1" key="1">
    <citation type="journal article" date="2023" name="Antibiotics">
        <title>Genomic Characterization of Antibiotic-Resistant Campylobacterales Isolated from Chilean Poultry Meat.</title>
        <authorList>
            <person name="Concha-Toloza M."/>
            <person name="Lopez-Cantillo M."/>
            <person name="Molina-Mora J.A."/>
            <person name="Collado L."/>
        </authorList>
    </citation>
    <scope>NUCLEOTIDE SEQUENCE</scope>
    <source>
        <strain evidence="1">FR1p273A</strain>
    </source>
</reference>
<reference evidence="1" key="2">
    <citation type="submission" date="2023-02" db="EMBL/GenBank/DDBJ databases">
        <authorList>
            <person name="Concha-Toloza M."/>
            <person name="Lopez-Cantillo M."/>
            <person name="Molina-Mora J."/>
            <person name="Collado L."/>
        </authorList>
    </citation>
    <scope>NUCLEOTIDE SEQUENCE</scope>
    <source>
        <strain evidence="1">FR1p273A</strain>
    </source>
</reference>
<protein>
    <recommendedName>
        <fullName evidence="3">Co-chaperone DjlA N-terminal domain-containing protein</fullName>
    </recommendedName>
</protein>
<dbReference type="Gene3D" id="1.10.3680.10">
    <property type="entry name" value="TerB-like"/>
    <property type="match status" value="1"/>
</dbReference>
<evidence type="ECO:0008006" key="3">
    <source>
        <dbReference type="Google" id="ProtNLM"/>
    </source>
</evidence>
<dbReference type="Proteomes" id="UP001237843">
    <property type="component" value="Unassembled WGS sequence"/>
</dbReference>
<organism evidence="1 2">
    <name type="scientific">Aliarcobacter butzleri</name>
    <dbReference type="NCBI Taxonomy" id="28197"/>
    <lineage>
        <taxon>Bacteria</taxon>
        <taxon>Pseudomonadati</taxon>
        <taxon>Campylobacterota</taxon>
        <taxon>Epsilonproteobacteria</taxon>
        <taxon>Campylobacterales</taxon>
        <taxon>Arcobacteraceae</taxon>
        <taxon>Aliarcobacter</taxon>
    </lineage>
</organism>
<name>A0AAW6VTF6_9BACT</name>
<sequence>MYLELLSKSEQEDFLELAKYSMSINGQEKKEEENIFLSYKYECQLVDYKITKQDKIDTIILNFNNSTKKIKKIVLIELLGIFHADGEVCEKETNFLLNLSNSFNIEVYELNRIKRWVEAMNDIVQEGYELISK</sequence>
<dbReference type="InterPro" id="IPR029024">
    <property type="entry name" value="TerB-like"/>
</dbReference>
<accession>A0AAW6VTF6</accession>
<dbReference type="SUPFAM" id="SSF158682">
    <property type="entry name" value="TerB-like"/>
    <property type="match status" value="1"/>
</dbReference>
<gene>
    <name evidence="1" type="ORF">PT520_11365</name>
</gene>
<dbReference type="AlphaFoldDB" id="A0AAW6VTF6"/>
<dbReference type="RefSeq" id="WP_151943941.1">
    <property type="nucleotide sequence ID" value="NZ_CABVQZ010000045.1"/>
</dbReference>
<evidence type="ECO:0000313" key="1">
    <source>
        <dbReference type="EMBL" id="MDK2063114.1"/>
    </source>
</evidence>
<comment type="caution">
    <text evidence="1">The sequence shown here is derived from an EMBL/GenBank/DDBJ whole genome shotgun (WGS) entry which is preliminary data.</text>
</comment>
<dbReference type="EMBL" id="JAQTJH010000018">
    <property type="protein sequence ID" value="MDK2063114.1"/>
    <property type="molecule type" value="Genomic_DNA"/>
</dbReference>
<evidence type="ECO:0000313" key="2">
    <source>
        <dbReference type="Proteomes" id="UP001237843"/>
    </source>
</evidence>
<proteinExistence type="predicted"/>